<name>A0A1H8I3G3_9PROT</name>
<protein>
    <recommendedName>
        <fullName evidence="3">Macroglobulin domain-containing protein</fullName>
    </recommendedName>
</protein>
<dbReference type="Proteomes" id="UP000199459">
    <property type="component" value="Unassembled WGS sequence"/>
</dbReference>
<gene>
    <name evidence="1" type="ORF">SAMN05216325_12827</name>
</gene>
<dbReference type="AlphaFoldDB" id="A0A1H8I3G3"/>
<dbReference type="SUPFAM" id="SSF117074">
    <property type="entry name" value="Hypothetical protein PA1324"/>
    <property type="match status" value="1"/>
</dbReference>
<reference evidence="1 2" key="1">
    <citation type="submission" date="2016-10" db="EMBL/GenBank/DDBJ databases">
        <authorList>
            <person name="de Groot N.N."/>
        </authorList>
    </citation>
    <scope>NUCLEOTIDE SEQUENCE [LARGE SCALE GENOMIC DNA]</scope>
    <source>
        <strain evidence="1 2">Nm22</strain>
    </source>
</reference>
<proteinExistence type="predicted"/>
<dbReference type="STRING" id="917.SAMN05216326_14415"/>
<evidence type="ECO:0000313" key="1">
    <source>
        <dbReference type="EMBL" id="SEN62707.1"/>
    </source>
</evidence>
<sequence>MALYRNHVIARLLILLFCCISLNIGATHISKPVLVEPKTQYLVGEKVVVNGWVDYNAQPTADVLLNFRVTTEKGTLIAEKSHTSDKQGHFQFELETRNLQPGLYTITITSHCLEIHRDICSYNEEKLTFDLNNP</sequence>
<evidence type="ECO:0000313" key="2">
    <source>
        <dbReference type="Proteomes" id="UP000199459"/>
    </source>
</evidence>
<dbReference type="EMBL" id="FOCP01000028">
    <property type="protein sequence ID" value="SEN62707.1"/>
    <property type="molecule type" value="Genomic_DNA"/>
</dbReference>
<organism evidence="1 2">
    <name type="scientific">Nitrosomonas marina</name>
    <dbReference type="NCBI Taxonomy" id="917"/>
    <lineage>
        <taxon>Bacteria</taxon>
        <taxon>Pseudomonadati</taxon>
        <taxon>Pseudomonadota</taxon>
        <taxon>Betaproteobacteria</taxon>
        <taxon>Nitrosomonadales</taxon>
        <taxon>Nitrosomonadaceae</taxon>
        <taxon>Nitrosomonas</taxon>
    </lineage>
</organism>
<accession>A0A1H8I3G3</accession>
<dbReference type="OrthoDB" id="8546554at2"/>
<evidence type="ECO:0008006" key="3">
    <source>
        <dbReference type="Google" id="ProtNLM"/>
    </source>
</evidence>
<dbReference type="RefSeq" id="WP_090634386.1">
    <property type="nucleotide sequence ID" value="NZ_FOCP01000028.1"/>
</dbReference>